<gene>
    <name evidence="1" type="ORF">BU25DRAFT_452987</name>
</gene>
<keyword evidence="2" id="KW-1185">Reference proteome</keyword>
<accession>A0ACB6SGU5</accession>
<evidence type="ECO:0000313" key="1">
    <source>
        <dbReference type="EMBL" id="KAF2633182.1"/>
    </source>
</evidence>
<dbReference type="EMBL" id="MU006701">
    <property type="protein sequence ID" value="KAF2633182.1"/>
    <property type="molecule type" value="Genomic_DNA"/>
</dbReference>
<reference evidence="1" key="1">
    <citation type="journal article" date="2020" name="Stud. Mycol.">
        <title>101 Dothideomycetes genomes: a test case for predicting lifestyles and emergence of pathogens.</title>
        <authorList>
            <person name="Haridas S."/>
            <person name="Albert R."/>
            <person name="Binder M."/>
            <person name="Bloem J."/>
            <person name="Labutti K."/>
            <person name="Salamov A."/>
            <person name="Andreopoulos B."/>
            <person name="Baker S."/>
            <person name="Barry K."/>
            <person name="Bills G."/>
            <person name="Bluhm B."/>
            <person name="Cannon C."/>
            <person name="Castanera R."/>
            <person name="Culley D."/>
            <person name="Daum C."/>
            <person name="Ezra D."/>
            <person name="Gonzalez J."/>
            <person name="Henrissat B."/>
            <person name="Kuo A."/>
            <person name="Liang C."/>
            <person name="Lipzen A."/>
            <person name="Lutzoni F."/>
            <person name="Magnuson J."/>
            <person name="Mondo S."/>
            <person name="Nolan M."/>
            <person name="Ohm R."/>
            <person name="Pangilinan J."/>
            <person name="Park H.-J."/>
            <person name="Ramirez L."/>
            <person name="Alfaro M."/>
            <person name="Sun H."/>
            <person name="Tritt A."/>
            <person name="Yoshinaga Y."/>
            <person name="Zwiers L.-H."/>
            <person name="Turgeon B."/>
            <person name="Goodwin S."/>
            <person name="Spatafora J."/>
            <person name="Crous P."/>
            <person name="Grigoriev I."/>
        </authorList>
    </citation>
    <scope>NUCLEOTIDE SEQUENCE</scope>
    <source>
        <strain evidence="1">CBS 525.71</strain>
    </source>
</reference>
<sequence>MAPYAALIDAESANVRPCDADVFAFGVRLGDTPKHHSERPTTGRKDSVNGMKGSWEDIALKWLDTICTHQSAYFALASKPNPKSYHKHVGRIIANATIELVRKDAKYEDNQLFIAKCERDAILEWLANNNNISSSVNMHDLFDPDKETTNFTGTSSPSLSPSSPPTSKS</sequence>
<evidence type="ECO:0000313" key="2">
    <source>
        <dbReference type="Proteomes" id="UP000799754"/>
    </source>
</evidence>
<protein>
    <submittedName>
        <fullName evidence="1">Uncharacterized protein</fullName>
    </submittedName>
</protein>
<proteinExistence type="predicted"/>
<dbReference type="Proteomes" id="UP000799754">
    <property type="component" value="Unassembled WGS sequence"/>
</dbReference>
<name>A0ACB6SGU5_9PLEO</name>
<comment type="caution">
    <text evidence="1">The sequence shown here is derived from an EMBL/GenBank/DDBJ whole genome shotgun (WGS) entry which is preliminary data.</text>
</comment>
<organism evidence="1 2">
    <name type="scientific">Macroventuria anomochaeta</name>
    <dbReference type="NCBI Taxonomy" id="301207"/>
    <lineage>
        <taxon>Eukaryota</taxon>
        <taxon>Fungi</taxon>
        <taxon>Dikarya</taxon>
        <taxon>Ascomycota</taxon>
        <taxon>Pezizomycotina</taxon>
        <taxon>Dothideomycetes</taxon>
        <taxon>Pleosporomycetidae</taxon>
        <taxon>Pleosporales</taxon>
        <taxon>Pleosporineae</taxon>
        <taxon>Didymellaceae</taxon>
        <taxon>Macroventuria</taxon>
    </lineage>
</organism>